<dbReference type="RefSeq" id="WP_267678056.1">
    <property type="nucleotide sequence ID" value="NZ_CP113088.1"/>
</dbReference>
<keyword evidence="2" id="KW-1185">Reference proteome</keyword>
<accession>A0A9E8MXF7</accession>
<dbReference type="AlphaFoldDB" id="A0A9E8MXF7"/>
<dbReference type="Proteomes" id="UP001164705">
    <property type="component" value="Chromosome"/>
</dbReference>
<evidence type="ECO:0000313" key="1">
    <source>
        <dbReference type="EMBL" id="WAC03472.1"/>
    </source>
</evidence>
<proteinExistence type="predicted"/>
<sequence length="45" mass="4678">MGLGNGFIVFAMTPINWKLLSFSAGFGIPSSGMSNVNAFAALVLK</sequence>
<reference evidence="1" key="1">
    <citation type="submission" date="2022-11" db="EMBL/GenBank/DDBJ databases">
        <title>Lacinutrix neustonica HL-RS19T sp. nov., isolated from the surface microlayer sample of brackish Lake Shihwa.</title>
        <authorList>
            <person name="Choi J.Y."/>
            <person name="Hwang C.Y."/>
        </authorList>
    </citation>
    <scope>NUCLEOTIDE SEQUENCE</scope>
    <source>
        <strain evidence="1">HL-RS19</strain>
    </source>
</reference>
<protein>
    <submittedName>
        <fullName evidence="1">Uncharacterized protein</fullName>
    </submittedName>
</protein>
<dbReference type="EMBL" id="CP113088">
    <property type="protein sequence ID" value="WAC03472.1"/>
    <property type="molecule type" value="Genomic_DNA"/>
</dbReference>
<dbReference type="KEGG" id="lnu:N7U66_08275"/>
<organism evidence="1 2">
    <name type="scientific">Lacinutrix neustonica</name>
    <dbReference type="NCBI Taxonomy" id="2980107"/>
    <lineage>
        <taxon>Bacteria</taxon>
        <taxon>Pseudomonadati</taxon>
        <taxon>Bacteroidota</taxon>
        <taxon>Flavobacteriia</taxon>
        <taxon>Flavobacteriales</taxon>
        <taxon>Flavobacteriaceae</taxon>
        <taxon>Lacinutrix</taxon>
    </lineage>
</organism>
<gene>
    <name evidence="1" type="ORF">N7U66_08275</name>
</gene>
<evidence type="ECO:0000313" key="2">
    <source>
        <dbReference type="Proteomes" id="UP001164705"/>
    </source>
</evidence>
<name>A0A9E8MXF7_9FLAO</name>